<dbReference type="PANTHER" id="PTHR35176:SF4">
    <property type="entry name" value="PYRIDOXAMINE 5'-PHOSPHATE OXIDASE-RELATED FMN-BINDING"/>
    <property type="match status" value="1"/>
</dbReference>
<dbReference type="NCBIfam" id="TIGR03667">
    <property type="entry name" value="Rv3369"/>
    <property type="match status" value="1"/>
</dbReference>
<feature type="domain" description="Pyridoxamine 5'-phosphate oxidase N-terminal" evidence="2">
    <location>
        <begin position="24"/>
        <end position="143"/>
    </location>
</feature>
<sequence length="145" mass="15725">MIVMLPGLDDTAAATAQRRLGAEEEIWITTVRADGQPQTSPVGFLWDGARFTLLSRPDAAKVRNLGANPRVSLHLELDRTDDTGGGVLTVEGNAVVEPGPLAGPEADRYVAKYRATMELVGVTREEFLDGYSTVLRVTPTRARVY</sequence>
<dbReference type="InterPro" id="IPR011576">
    <property type="entry name" value="Pyridox_Oxase_N"/>
</dbReference>
<reference evidence="4" key="1">
    <citation type="submission" date="2016-10" db="EMBL/GenBank/DDBJ databases">
        <authorList>
            <person name="Varghese N."/>
            <person name="Submissions S."/>
        </authorList>
    </citation>
    <scope>NUCLEOTIDE SEQUENCE [LARGE SCALE GENOMIC DNA]</scope>
    <source>
        <strain evidence="4">DSM 45079</strain>
    </source>
</reference>
<keyword evidence="1" id="KW-0560">Oxidoreductase</keyword>
<dbReference type="GO" id="GO:0016627">
    <property type="term" value="F:oxidoreductase activity, acting on the CH-CH group of donors"/>
    <property type="evidence" value="ECO:0007669"/>
    <property type="project" value="TreeGrafter"/>
</dbReference>
<evidence type="ECO:0000313" key="3">
    <source>
        <dbReference type="EMBL" id="SDU77741.1"/>
    </source>
</evidence>
<evidence type="ECO:0000256" key="1">
    <source>
        <dbReference type="ARBA" id="ARBA00023002"/>
    </source>
</evidence>
<keyword evidence="4" id="KW-1185">Reference proteome</keyword>
<dbReference type="EMBL" id="LT629791">
    <property type="protein sequence ID" value="SDU77741.1"/>
    <property type="molecule type" value="Genomic_DNA"/>
</dbReference>
<proteinExistence type="predicted"/>
<gene>
    <name evidence="3" type="ORF">SAMN04488563_5618</name>
</gene>
<dbReference type="Pfam" id="PF01243">
    <property type="entry name" value="PNPOx_N"/>
    <property type="match status" value="1"/>
</dbReference>
<dbReference type="GO" id="GO:0005829">
    <property type="term" value="C:cytosol"/>
    <property type="evidence" value="ECO:0007669"/>
    <property type="project" value="TreeGrafter"/>
</dbReference>
<dbReference type="InterPro" id="IPR012349">
    <property type="entry name" value="Split_barrel_FMN-bd"/>
</dbReference>
<dbReference type="AlphaFoldDB" id="A0A1H2LAX9"/>
<dbReference type="Gene3D" id="2.30.110.10">
    <property type="entry name" value="Electron Transport, Fmn-binding Protein, Chain A"/>
    <property type="match status" value="1"/>
</dbReference>
<dbReference type="PANTHER" id="PTHR35176">
    <property type="entry name" value="HEME OXYGENASE HI_0854-RELATED"/>
    <property type="match status" value="1"/>
</dbReference>
<dbReference type="STRING" id="419479.SAMN04488563_5618"/>
<evidence type="ECO:0000259" key="2">
    <source>
        <dbReference type="Pfam" id="PF01243"/>
    </source>
</evidence>
<accession>A0A1H2LAX9</accession>
<dbReference type="GO" id="GO:0070967">
    <property type="term" value="F:coenzyme F420 binding"/>
    <property type="evidence" value="ECO:0007669"/>
    <property type="project" value="TreeGrafter"/>
</dbReference>
<organism evidence="3 4">
    <name type="scientific">Jiangella alkaliphila</name>
    <dbReference type="NCBI Taxonomy" id="419479"/>
    <lineage>
        <taxon>Bacteria</taxon>
        <taxon>Bacillati</taxon>
        <taxon>Actinomycetota</taxon>
        <taxon>Actinomycetes</taxon>
        <taxon>Jiangellales</taxon>
        <taxon>Jiangellaceae</taxon>
        <taxon>Jiangella</taxon>
    </lineage>
</organism>
<dbReference type="Proteomes" id="UP000182977">
    <property type="component" value="Chromosome I"/>
</dbReference>
<dbReference type="InterPro" id="IPR052019">
    <property type="entry name" value="F420H2_bilvrd_red/Heme_oxyg"/>
</dbReference>
<protein>
    <submittedName>
        <fullName evidence="3">PPOX class probable F420-dependent enzyme, Rv3369 family</fullName>
    </submittedName>
</protein>
<name>A0A1H2LAX9_9ACTN</name>
<dbReference type="InterPro" id="IPR019966">
    <property type="entry name" value="F420-dep_enz_PPOX_Rv3369"/>
</dbReference>
<dbReference type="SUPFAM" id="SSF50475">
    <property type="entry name" value="FMN-binding split barrel"/>
    <property type="match status" value="1"/>
</dbReference>
<evidence type="ECO:0000313" key="4">
    <source>
        <dbReference type="Proteomes" id="UP000182977"/>
    </source>
</evidence>